<keyword evidence="5" id="KW-1133">Transmembrane helix</keyword>
<keyword evidence="3" id="KW-0328">Glycosyltransferase</keyword>
<comment type="similarity">
    <text evidence="2">Belongs to the glycosyltransferase 77 family.</text>
</comment>
<dbReference type="AlphaFoldDB" id="W7MXC8"/>
<dbReference type="GO" id="GO:0000139">
    <property type="term" value="C:Golgi membrane"/>
    <property type="evidence" value="ECO:0007669"/>
    <property type="project" value="TreeGrafter"/>
</dbReference>
<evidence type="ECO:0000256" key="1">
    <source>
        <dbReference type="ARBA" id="ARBA00005664"/>
    </source>
</evidence>
<dbReference type="KEGG" id="fvr:FVEG_11214"/>
<keyword evidence="8" id="KW-1185">Reference proteome</keyword>
<evidence type="ECO:0000256" key="4">
    <source>
        <dbReference type="ARBA" id="ARBA00022679"/>
    </source>
</evidence>
<organism evidence="7 8">
    <name type="scientific">Gibberella moniliformis (strain M3125 / FGSC 7600)</name>
    <name type="common">Maize ear and stalk rot fungus</name>
    <name type="synonym">Fusarium verticillioides</name>
    <dbReference type="NCBI Taxonomy" id="334819"/>
    <lineage>
        <taxon>Eukaryota</taxon>
        <taxon>Fungi</taxon>
        <taxon>Dikarya</taxon>
        <taxon>Ascomycota</taxon>
        <taxon>Pezizomycotina</taxon>
        <taxon>Sordariomycetes</taxon>
        <taxon>Hypocreomycetidae</taxon>
        <taxon>Hypocreales</taxon>
        <taxon>Nectriaceae</taxon>
        <taxon>Fusarium</taxon>
        <taxon>Fusarium fujikuroi species complex</taxon>
    </lineage>
</organism>
<proteinExistence type="inferred from homology"/>
<evidence type="ECO:0000256" key="3">
    <source>
        <dbReference type="ARBA" id="ARBA00022676"/>
    </source>
</evidence>
<dbReference type="InterPro" id="IPR005069">
    <property type="entry name" value="Nucl-diP-sugar_transferase"/>
</dbReference>
<dbReference type="Gene3D" id="3.90.550.10">
    <property type="entry name" value="Spore Coat Polysaccharide Biosynthesis Protein SpsA, Chain A"/>
    <property type="match status" value="1"/>
</dbReference>
<accession>W7MXC8</accession>
<dbReference type="GeneID" id="30068745"/>
<dbReference type="PANTHER" id="PTHR31306">
    <property type="entry name" value="ALPHA-1,6-MANNOSYLTRANSFERASE MNN11-RELATED"/>
    <property type="match status" value="1"/>
</dbReference>
<dbReference type="Proteomes" id="UP000009096">
    <property type="component" value="Chromosome 9"/>
</dbReference>
<name>W7MXC8_GIBM7</name>
<keyword evidence="4" id="KW-0808">Transferase</keyword>
<protein>
    <recommendedName>
        <fullName evidence="6">Nucleotide-diphospho-sugar transferase domain-containing protein</fullName>
    </recommendedName>
</protein>
<dbReference type="PANTHER" id="PTHR31306:SF3">
    <property type="entry name" value="NUCLEOTIDE-DIPHOSPHO-SUGAR TRANSFERASE DOMAIN-CONTAINING PROTEIN"/>
    <property type="match status" value="1"/>
</dbReference>
<feature type="transmembrane region" description="Helical" evidence="5">
    <location>
        <begin position="6"/>
        <end position="24"/>
    </location>
</feature>
<evidence type="ECO:0000313" key="7">
    <source>
        <dbReference type="EMBL" id="EWG52474.1"/>
    </source>
</evidence>
<keyword evidence="5" id="KW-0812">Transmembrane</keyword>
<dbReference type="GO" id="GO:0006487">
    <property type="term" value="P:protein N-linked glycosylation"/>
    <property type="evidence" value="ECO:0007669"/>
    <property type="project" value="TreeGrafter"/>
</dbReference>
<dbReference type="eggNOG" id="ENOG502S9ID">
    <property type="taxonomic scope" value="Eukaryota"/>
</dbReference>
<feature type="transmembrane region" description="Helical" evidence="5">
    <location>
        <begin position="44"/>
        <end position="68"/>
    </location>
</feature>
<evidence type="ECO:0000256" key="2">
    <source>
        <dbReference type="ARBA" id="ARBA00007033"/>
    </source>
</evidence>
<dbReference type="Pfam" id="PF03407">
    <property type="entry name" value="Nucleotid_trans"/>
    <property type="match status" value="1"/>
</dbReference>
<keyword evidence="5" id="KW-0472">Membrane</keyword>
<dbReference type="GO" id="GO:0016757">
    <property type="term" value="F:glycosyltransferase activity"/>
    <property type="evidence" value="ECO:0007669"/>
    <property type="project" value="UniProtKB-KW"/>
</dbReference>
<dbReference type="EMBL" id="CM000586">
    <property type="protein sequence ID" value="EWG52474.1"/>
    <property type="molecule type" value="Genomic_DNA"/>
</dbReference>
<comment type="similarity">
    <text evidence="1">Belongs to the glycosyltransferase 34 family.</text>
</comment>
<dbReference type="RefSeq" id="XP_018758665.1">
    <property type="nucleotide sequence ID" value="XM_018900395.1"/>
</dbReference>
<evidence type="ECO:0000256" key="5">
    <source>
        <dbReference type="SAM" id="Phobius"/>
    </source>
</evidence>
<evidence type="ECO:0000259" key="6">
    <source>
        <dbReference type="Pfam" id="PF03407"/>
    </source>
</evidence>
<dbReference type="OrthoDB" id="3763672at2759"/>
<dbReference type="VEuPathDB" id="FungiDB:FVEG_11214"/>
<dbReference type="EMBL" id="DS022257">
    <property type="protein sequence ID" value="EWG52474.1"/>
    <property type="molecule type" value="Genomic_DNA"/>
</dbReference>
<dbReference type="InterPro" id="IPR029044">
    <property type="entry name" value="Nucleotide-diphossugar_trans"/>
</dbReference>
<dbReference type="InterPro" id="IPR008630">
    <property type="entry name" value="Glyco_trans_34"/>
</dbReference>
<evidence type="ECO:0000313" key="8">
    <source>
        <dbReference type="Proteomes" id="UP000009096"/>
    </source>
</evidence>
<feature type="domain" description="Nucleotide-diphospho-sugar transferase" evidence="6">
    <location>
        <begin position="224"/>
        <end position="382"/>
    </location>
</feature>
<sequence length="429" mass="49094">MLSSQLSRHAMFFCSCFVLFKMGLQFCGAQNGVKMGALNAPRRAIWICSVVSLTAFLVFFCFPVYSFYPLKPAVSPSNPPSLSAPQAADAFSVNCHKKPRPEAYKLHGNGTESLALPKLMAELWKPLVHPITERVFVTDKGERFEVPINQVRWKKPLGKRVVIVDTDTRLDGKTENTMLNECPLDFTTLPGRTGGHLNHYIYAMIHGYDYRLVRAADYPDRHGTWVKPAITKEALKTHDFVISLDSDAVFTHLDLPLEWLMNLWDYRPETLVAMAYDLDWEQDYDPQGNLILNTGFVIAQASQRTQDMFQRWEDCPRSIPGCNHWNHKWAHEQSAFSYYIRYEFNRTHDVKNIPCNQANGNEFTLDGNGECKGVFVSHNWKHKHKTPELLSRSIMTSLARRVHGQFHHDIKDLYLDASKQTYPIADGAP</sequence>
<gene>
    <name evidence="7" type="ORF">FVEG_11214</name>
</gene>
<reference evidence="7 8" key="1">
    <citation type="journal article" date="2010" name="Nature">
        <title>Comparative genomics reveals mobile pathogenicity chromosomes in Fusarium.</title>
        <authorList>
            <person name="Ma L.J."/>
            <person name="van der Does H.C."/>
            <person name="Borkovich K.A."/>
            <person name="Coleman J.J."/>
            <person name="Daboussi M.J."/>
            <person name="Di Pietro A."/>
            <person name="Dufresne M."/>
            <person name="Freitag M."/>
            <person name="Grabherr M."/>
            <person name="Henrissat B."/>
            <person name="Houterman P.M."/>
            <person name="Kang S."/>
            <person name="Shim W.B."/>
            <person name="Woloshuk C."/>
            <person name="Xie X."/>
            <person name="Xu J.R."/>
            <person name="Antoniw J."/>
            <person name="Baker S.E."/>
            <person name="Bluhm B.H."/>
            <person name="Breakspear A."/>
            <person name="Brown D.W."/>
            <person name="Butchko R.A."/>
            <person name="Chapman S."/>
            <person name="Coulson R."/>
            <person name="Coutinho P.M."/>
            <person name="Danchin E.G."/>
            <person name="Diener A."/>
            <person name="Gale L.R."/>
            <person name="Gardiner D.M."/>
            <person name="Goff S."/>
            <person name="Hammond-Kosack K.E."/>
            <person name="Hilburn K."/>
            <person name="Hua-Van A."/>
            <person name="Jonkers W."/>
            <person name="Kazan K."/>
            <person name="Kodira C.D."/>
            <person name="Koehrsen M."/>
            <person name="Kumar L."/>
            <person name="Lee Y.H."/>
            <person name="Li L."/>
            <person name="Manners J.M."/>
            <person name="Miranda-Saavedra D."/>
            <person name="Mukherjee M."/>
            <person name="Park G."/>
            <person name="Park J."/>
            <person name="Park S.Y."/>
            <person name="Proctor R.H."/>
            <person name="Regev A."/>
            <person name="Ruiz-Roldan M.C."/>
            <person name="Sain D."/>
            <person name="Sakthikumar S."/>
            <person name="Sykes S."/>
            <person name="Schwartz D.C."/>
            <person name="Turgeon B.G."/>
            <person name="Wapinski I."/>
            <person name="Yoder O."/>
            <person name="Young S."/>
            <person name="Zeng Q."/>
            <person name="Zhou S."/>
            <person name="Galagan J."/>
            <person name="Cuomo C.A."/>
            <person name="Kistler H.C."/>
            <person name="Rep M."/>
        </authorList>
    </citation>
    <scope>NUCLEOTIDE SEQUENCE [LARGE SCALE GENOMIC DNA]</scope>
    <source>
        <strain evidence="8">M3125 / FGSC 7600</strain>
    </source>
</reference>